<accession>A0ABS6XVL2</accession>
<organism evidence="2 3">
    <name type="scientific">Flavobacterium taihuense</name>
    <dbReference type="NCBI Taxonomy" id="2857508"/>
    <lineage>
        <taxon>Bacteria</taxon>
        <taxon>Pseudomonadati</taxon>
        <taxon>Bacteroidota</taxon>
        <taxon>Flavobacteriia</taxon>
        <taxon>Flavobacteriales</taxon>
        <taxon>Flavobacteriaceae</taxon>
        <taxon>Flavobacterium</taxon>
    </lineage>
</organism>
<feature type="signal peptide" evidence="1">
    <location>
        <begin position="1"/>
        <end position="18"/>
    </location>
</feature>
<keyword evidence="3" id="KW-1185">Reference proteome</keyword>
<evidence type="ECO:0000256" key="1">
    <source>
        <dbReference type="SAM" id="SignalP"/>
    </source>
</evidence>
<name>A0ABS6XVL2_9FLAO</name>
<comment type="caution">
    <text evidence="2">The sequence shown here is derived from an EMBL/GenBank/DDBJ whole genome shotgun (WGS) entry which is preliminary data.</text>
</comment>
<dbReference type="PROSITE" id="PS51257">
    <property type="entry name" value="PROKAR_LIPOPROTEIN"/>
    <property type="match status" value="1"/>
</dbReference>
<reference evidence="2 3" key="1">
    <citation type="submission" date="2021-07" db="EMBL/GenBank/DDBJ databases">
        <title>Flavobacterium sp. nov. isolated from sediment on the Taihu Lake.</title>
        <authorList>
            <person name="Qu J.-H."/>
        </authorList>
    </citation>
    <scope>NUCLEOTIDE SEQUENCE [LARGE SCALE GENOMIC DNA]</scope>
    <source>
        <strain evidence="2 3">NAS39</strain>
    </source>
</reference>
<dbReference type="EMBL" id="JAHWYN010000003">
    <property type="protein sequence ID" value="MBW4359883.1"/>
    <property type="molecule type" value="Genomic_DNA"/>
</dbReference>
<feature type="chain" id="PRO_5045206727" description="Lipoprotein" evidence="1">
    <location>
        <begin position="19"/>
        <end position="246"/>
    </location>
</feature>
<keyword evidence="1" id="KW-0732">Signal</keyword>
<proteinExistence type="predicted"/>
<evidence type="ECO:0000313" key="2">
    <source>
        <dbReference type="EMBL" id="MBW4359883.1"/>
    </source>
</evidence>
<evidence type="ECO:0000313" key="3">
    <source>
        <dbReference type="Proteomes" id="UP000812031"/>
    </source>
</evidence>
<evidence type="ECO:0008006" key="4">
    <source>
        <dbReference type="Google" id="ProtNLM"/>
    </source>
</evidence>
<sequence>MKRYFFLLLILLTVSCQVTETLYLNPDGSGSIEVVDLRDEYSYMQLAKEEYSKEDIFKDTTYVFADYLKKYAETFARTPTEDQNVYFRYSDVKVHIKKSSYEKEFRTTVSQNFKKATDIVDLYKVEDYADNIKKNYALTAEEHYYKVSYDYVGNRFNRTVKITDSIQLKKEFDKIEKYKTHYKGNKLVQNYVLNYHFSRKIQSVSNPLAKISVDRKSLSLQFIITDCKQNPEITNLEVVLEPEAID</sequence>
<gene>
    <name evidence="2" type="ORF">KZH69_05230</name>
</gene>
<protein>
    <recommendedName>
        <fullName evidence="4">Lipoprotein</fullName>
    </recommendedName>
</protein>
<dbReference type="RefSeq" id="WP_219316396.1">
    <property type="nucleotide sequence ID" value="NZ_JAHWYN010000003.1"/>
</dbReference>
<dbReference type="Proteomes" id="UP000812031">
    <property type="component" value="Unassembled WGS sequence"/>
</dbReference>